<gene>
    <name evidence="17" type="ORF">BBRV_LOCUS3260</name>
</gene>
<dbReference type="SUPFAM" id="SSF55821">
    <property type="entry name" value="YrdC/RibB"/>
    <property type="match status" value="1"/>
</dbReference>
<reference evidence="17" key="1">
    <citation type="submission" date="2020-07" db="EMBL/GenBank/DDBJ databases">
        <authorList>
            <person name="Ferguson B K."/>
        </authorList>
    </citation>
    <scope>NUCLEOTIDE SEQUENCE</scope>
    <source>
        <strain evidence="17">L06</strain>
    </source>
</reference>
<name>A0A6V7HQ46_9HYME</name>
<dbReference type="EMBL" id="CADCXW020000001">
    <property type="protein sequence ID" value="CAD1529045.1"/>
    <property type="molecule type" value="Genomic_DNA"/>
</dbReference>
<keyword evidence="12" id="KW-0472">Membrane</keyword>
<evidence type="ECO:0000256" key="13">
    <source>
        <dbReference type="ARBA" id="ARBA00048366"/>
    </source>
</evidence>
<accession>A0A6V7HQ46</accession>
<dbReference type="InterPro" id="IPR050156">
    <property type="entry name" value="TC-AMP_synthase_SUA5"/>
</dbReference>
<dbReference type="GO" id="GO:0006450">
    <property type="term" value="P:regulation of translational fidelity"/>
    <property type="evidence" value="ECO:0007669"/>
    <property type="project" value="TreeGrafter"/>
</dbReference>
<evidence type="ECO:0000259" key="16">
    <source>
        <dbReference type="PROSITE" id="PS51163"/>
    </source>
</evidence>
<comment type="similarity">
    <text evidence="4">Belongs to the SUA5 family.</text>
</comment>
<dbReference type="InterPro" id="IPR017945">
    <property type="entry name" value="DHBP_synth_RibB-like_a/b_dom"/>
</dbReference>
<organism evidence="17">
    <name type="scientific">Bracon brevicornis</name>
    <dbReference type="NCBI Taxonomy" id="1563983"/>
    <lineage>
        <taxon>Eukaryota</taxon>
        <taxon>Metazoa</taxon>
        <taxon>Ecdysozoa</taxon>
        <taxon>Arthropoda</taxon>
        <taxon>Hexapoda</taxon>
        <taxon>Insecta</taxon>
        <taxon>Pterygota</taxon>
        <taxon>Neoptera</taxon>
        <taxon>Endopterygota</taxon>
        <taxon>Hymenoptera</taxon>
        <taxon>Apocrita</taxon>
        <taxon>Ichneumonoidea</taxon>
        <taxon>Braconidae</taxon>
        <taxon>Braconinae</taxon>
        <taxon>Bracon</taxon>
    </lineage>
</organism>
<evidence type="ECO:0000256" key="3">
    <source>
        <dbReference type="ARBA" id="ARBA00004496"/>
    </source>
</evidence>
<evidence type="ECO:0000256" key="8">
    <source>
        <dbReference type="ARBA" id="ARBA00022490"/>
    </source>
</evidence>
<dbReference type="PROSITE" id="PS51163">
    <property type="entry name" value="YRDC"/>
    <property type="match status" value="1"/>
</dbReference>
<evidence type="ECO:0000256" key="10">
    <source>
        <dbReference type="ARBA" id="ARBA00022946"/>
    </source>
</evidence>
<dbReference type="Gene3D" id="3.90.870.10">
    <property type="entry name" value="DHBP synthase"/>
    <property type="match status" value="1"/>
</dbReference>
<sequence>MDQLSPNAKHWFTGGERSVAVGVKLLQDGHIIALPTDTIYGLATLAQKTKCVEKLYELKGRSKSKPLAIALSSVKDIKLWAEVDHLPPNLLISLLPGPVTIVLKRKPELNPALNPGIDTIGIRVSDSKFVRSLCKILDQPLALTSANLSDQPSSLVPEEFEHLWPQLGGIFYTIVNKKKLDESYRAGSTVVDLTEPHKFSIIRRGIHVDRVFRILYRHGMKRKDDDGQKCEEEK</sequence>
<evidence type="ECO:0000256" key="6">
    <source>
        <dbReference type="ARBA" id="ARBA00015492"/>
    </source>
</evidence>
<dbReference type="GO" id="GO:0005739">
    <property type="term" value="C:mitochondrion"/>
    <property type="evidence" value="ECO:0007669"/>
    <property type="project" value="UniProtKB-SubCell"/>
</dbReference>
<dbReference type="GO" id="GO:0000049">
    <property type="term" value="F:tRNA binding"/>
    <property type="evidence" value="ECO:0007669"/>
    <property type="project" value="TreeGrafter"/>
</dbReference>
<comment type="catalytic activity">
    <reaction evidence="13">
        <text>L-threonine + hydrogencarbonate + ATP = L-threonylcarbamoyladenylate + diphosphate + H2O</text>
        <dbReference type="Rhea" id="RHEA:36407"/>
        <dbReference type="ChEBI" id="CHEBI:15377"/>
        <dbReference type="ChEBI" id="CHEBI:17544"/>
        <dbReference type="ChEBI" id="CHEBI:30616"/>
        <dbReference type="ChEBI" id="CHEBI:33019"/>
        <dbReference type="ChEBI" id="CHEBI:57926"/>
        <dbReference type="ChEBI" id="CHEBI:73682"/>
        <dbReference type="EC" id="2.7.7.87"/>
    </reaction>
</comment>
<evidence type="ECO:0000256" key="5">
    <source>
        <dbReference type="ARBA" id="ARBA00012584"/>
    </source>
</evidence>
<keyword evidence="11" id="KW-0496">Mitochondrion</keyword>
<evidence type="ECO:0000256" key="9">
    <source>
        <dbReference type="ARBA" id="ARBA00022679"/>
    </source>
</evidence>
<proteinExistence type="inferred from homology"/>
<evidence type="ECO:0000256" key="1">
    <source>
        <dbReference type="ARBA" id="ARBA00004173"/>
    </source>
</evidence>
<evidence type="ECO:0000256" key="14">
    <source>
        <dbReference type="ARBA" id="ARBA00058524"/>
    </source>
</evidence>
<dbReference type="AlphaFoldDB" id="A0A6V7HQ46"/>
<evidence type="ECO:0000256" key="4">
    <source>
        <dbReference type="ARBA" id="ARBA00007663"/>
    </source>
</evidence>
<keyword evidence="7" id="KW-1003">Cell membrane</keyword>
<dbReference type="PANTHER" id="PTHR17490:SF10">
    <property type="entry name" value="THREONYLCARBAMOYL-AMP SYNTHASE"/>
    <property type="match status" value="1"/>
</dbReference>
<dbReference type="GO" id="GO:0003725">
    <property type="term" value="F:double-stranded RNA binding"/>
    <property type="evidence" value="ECO:0007669"/>
    <property type="project" value="InterPro"/>
</dbReference>
<dbReference type="FunFam" id="3.90.870.10:FF:000007">
    <property type="entry name" value="YrdC N6-threonylcarbamoyltransferase domain containing"/>
    <property type="match status" value="1"/>
</dbReference>
<keyword evidence="8" id="KW-0963">Cytoplasm</keyword>
<evidence type="ECO:0000313" key="17">
    <source>
        <dbReference type="EMBL" id="CAD1529045.1"/>
    </source>
</evidence>
<keyword evidence="10" id="KW-0809">Transit peptide</keyword>
<evidence type="ECO:0000256" key="7">
    <source>
        <dbReference type="ARBA" id="ARBA00022475"/>
    </source>
</evidence>
<comment type="subcellular location">
    <subcellularLocation>
        <location evidence="2">Cell membrane</location>
        <topology evidence="2">Peripheral membrane protein</topology>
    </subcellularLocation>
    <subcellularLocation>
        <location evidence="3">Cytoplasm</location>
    </subcellularLocation>
    <subcellularLocation>
        <location evidence="1">Mitochondrion</location>
    </subcellularLocation>
</comment>
<dbReference type="NCBIfam" id="TIGR00057">
    <property type="entry name" value="L-threonylcarbamoyladenylate synthase"/>
    <property type="match status" value="1"/>
</dbReference>
<keyword evidence="9" id="KW-0808">Transferase</keyword>
<comment type="function">
    <text evidence="14">Cytoplasmic and mitochondrial threonylcarbamoyl-AMP synthase required for the formation of a threonylcarbamoyl group on adenosine at position 37 (t(6)A37) in tRNAs that read codons beginning with adenine. Catalyzes the conversion of L-threonine, HCO(3)(-)/CO(2) and ATP to give threonylcarbamoyl-AMP (TC-AMP) as the acyladenylate intermediate, with the release of diphosphate. Participates in t(6)A37 formation in cytoplasmic and mitochondrial tRNAs. May regulate the activity of some transporters.</text>
</comment>
<evidence type="ECO:0000256" key="12">
    <source>
        <dbReference type="ARBA" id="ARBA00023136"/>
    </source>
</evidence>
<comment type="subunit">
    <text evidence="15">Interacts with RSC1A1.</text>
</comment>
<protein>
    <recommendedName>
        <fullName evidence="6">Threonylcarbamoyl-AMP synthase</fullName>
        <ecNumber evidence="5">2.7.7.87</ecNumber>
    </recommendedName>
</protein>
<evidence type="ECO:0000256" key="2">
    <source>
        <dbReference type="ARBA" id="ARBA00004202"/>
    </source>
</evidence>
<dbReference type="GO" id="GO:0061710">
    <property type="term" value="F:L-threonylcarbamoyladenylate synthase"/>
    <property type="evidence" value="ECO:0007669"/>
    <property type="project" value="UniProtKB-EC"/>
</dbReference>
<evidence type="ECO:0000256" key="15">
    <source>
        <dbReference type="ARBA" id="ARBA00063146"/>
    </source>
</evidence>
<dbReference type="GO" id="GO:0005886">
    <property type="term" value="C:plasma membrane"/>
    <property type="evidence" value="ECO:0007669"/>
    <property type="project" value="UniProtKB-SubCell"/>
</dbReference>
<feature type="domain" description="YrdC-like" evidence="16">
    <location>
        <begin position="16"/>
        <end position="207"/>
    </location>
</feature>
<evidence type="ECO:0000256" key="11">
    <source>
        <dbReference type="ARBA" id="ARBA00023128"/>
    </source>
</evidence>
<dbReference type="PANTHER" id="PTHR17490">
    <property type="entry name" value="SUA5"/>
    <property type="match status" value="1"/>
</dbReference>
<dbReference type="InterPro" id="IPR006070">
    <property type="entry name" value="Sua5-like_dom"/>
</dbReference>
<dbReference type="EC" id="2.7.7.87" evidence="5"/>
<dbReference type="Pfam" id="PF01300">
    <property type="entry name" value="Sua5_yciO_yrdC"/>
    <property type="match status" value="1"/>
</dbReference>